<dbReference type="RefSeq" id="WP_125244910.1">
    <property type="nucleotide sequence ID" value="NZ_RSED01000019.1"/>
</dbReference>
<comment type="caution">
    <text evidence="1">The sequence shown here is derived from an EMBL/GenBank/DDBJ whole genome shotgun (WGS) entry which is preliminary data.</text>
</comment>
<reference evidence="1 2" key="1">
    <citation type="submission" date="2018-12" db="EMBL/GenBank/DDBJ databases">
        <title>The whole draft genome of Aquabacterium sp. SJQ9.</title>
        <authorList>
            <person name="Sun L."/>
            <person name="Gao X."/>
            <person name="Chen W."/>
            <person name="Huang K."/>
        </authorList>
    </citation>
    <scope>NUCLEOTIDE SEQUENCE [LARGE SCALE GENOMIC DNA]</scope>
    <source>
        <strain evidence="1 2">SJQ9</strain>
    </source>
</reference>
<keyword evidence="2" id="KW-1185">Reference proteome</keyword>
<evidence type="ECO:0000313" key="1">
    <source>
        <dbReference type="EMBL" id="RRS02716.1"/>
    </source>
</evidence>
<evidence type="ECO:0000313" key="2">
    <source>
        <dbReference type="Proteomes" id="UP000269265"/>
    </source>
</evidence>
<accession>A0A3R8S5B8</accession>
<name>A0A3R8S5B8_9BURK</name>
<gene>
    <name evidence="1" type="ORF">EIP75_19230</name>
</gene>
<dbReference type="AlphaFoldDB" id="A0A3R8S5B8"/>
<protein>
    <submittedName>
        <fullName evidence="1">Uncharacterized protein</fullName>
    </submittedName>
</protein>
<proteinExistence type="predicted"/>
<organism evidence="1 2">
    <name type="scientific">Aquabacterium soli</name>
    <dbReference type="NCBI Taxonomy" id="2493092"/>
    <lineage>
        <taxon>Bacteria</taxon>
        <taxon>Pseudomonadati</taxon>
        <taxon>Pseudomonadota</taxon>
        <taxon>Betaproteobacteria</taxon>
        <taxon>Burkholderiales</taxon>
        <taxon>Aquabacterium</taxon>
    </lineage>
</organism>
<dbReference type="EMBL" id="RSED01000019">
    <property type="protein sequence ID" value="RRS02716.1"/>
    <property type="molecule type" value="Genomic_DNA"/>
</dbReference>
<dbReference type="OrthoDB" id="5511379at2"/>
<dbReference type="Proteomes" id="UP000269265">
    <property type="component" value="Unassembled WGS sequence"/>
</dbReference>
<sequence length="148" mass="15846">MTNDITREQLLARQPQDYLRDGLSTAAGTLRPELSGMPAFAVATQLDEAMASPQEVALTFEMLKQVLGVSEGGAGPAGERFLAASREALDHVARLLSKVNNIVLDGWLEDCAPFVKTEADIQAFIALFQAVLQQYTALQAVKPSAEGA</sequence>